<dbReference type="Proteomes" id="UP000663828">
    <property type="component" value="Unassembled WGS sequence"/>
</dbReference>
<dbReference type="EMBL" id="CAJNOR010007150">
    <property type="protein sequence ID" value="CAF1611767.1"/>
    <property type="molecule type" value="Genomic_DNA"/>
</dbReference>
<protein>
    <submittedName>
        <fullName evidence="2">Uncharacterized protein</fullName>
    </submittedName>
</protein>
<sequence length="176" mass="19999">MKVSKKFRKVEYKEGESDCDESDVNSSEDEGDTPMSLHRYQIHAFASKLTGKKSIFISKQPVGFFTAYKPQLSADRSKQAMQSSEWVNESLNVILTKLPCRMTYHIAYGEATRISGGQAQTFGGQIEPALTTPWLRHYGQPSLIHEKFRETNIGFDILDVDYPTGNHFLTTIDQFH</sequence>
<evidence type="ECO:0000256" key="1">
    <source>
        <dbReference type="SAM" id="MobiDB-lite"/>
    </source>
</evidence>
<evidence type="ECO:0000313" key="2">
    <source>
        <dbReference type="EMBL" id="CAF1611767.1"/>
    </source>
</evidence>
<gene>
    <name evidence="2" type="ORF">XAT740_LOCUS48995</name>
</gene>
<feature type="compositionally biased region" description="Acidic residues" evidence="1">
    <location>
        <begin position="17"/>
        <end position="32"/>
    </location>
</feature>
<proteinExistence type="predicted"/>
<name>A0A816BMF1_ADIRI</name>
<comment type="caution">
    <text evidence="2">The sequence shown here is derived from an EMBL/GenBank/DDBJ whole genome shotgun (WGS) entry which is preliminary data.</text>
</comment>
<keyword evidence="3" id="KW-1185">Reference proteome</keyword>
<dbReference type="AlphaFoldDB" id="A0A816BMF1"/>
<evidence type="ECO:0000313" key="3">
    <source>
        <dbReference type="Proteomes" id="UP000663828"/>
    </source>
</evidence>
<reference evidence="2" key="1">
    <citation type="submission" date="2021-02" db="EMBL/GenBank/DDBJ databases">
        <authorList>
            <person name="Nowell W R."/>
        </authorList>
    </citation>
    <scope>NUCLEOTIDE SEQUENCE</scope>
</reference>
<feature type="region of interest" description="Disordered" evidence="1">
    <location>
        <begin position="1"/>
        <end position="33"/>
    </location>
</feature>
<accession>A0A816BMF1</accession>
<organism evidence="2 3">
    <name type="scientific">Adineta ricciae</name>
    <name type="common">Rotifer</name>
    <dbReference type="NCBI Taxonomy" id="249248"/>
    <lineage>
        <taxon>Eukaryota</taxon>
        <taxon>Metazoa</taxon>
        <taxon>Spiralia</taxon>
        <taxon>Gnathifera</taxon>
        <taxon>Rotifera</taxon>
        <taxon>Eurotatoria</taxon>
        <taxon>Bdelloidea</taxon>
        <taxon>Adinetida</taxon>
        <taxon>Adinetidae</taxon>
        <taxon>Adineta</taxon>
    </lineage>
</organism>